<feature type="transmembrane region" description="Helical" evidence="1">
    <location>
        <begin position="12"/>
        <end position="32"/>
    </location>
</feature>
<sequence>MWGYGGWGWGPWMMIFPFLFFLLCILLVVLFLRGGMGTSCGGFGGHRHATRGEDARAILDSRYARGEISREEWERMRRDLE</sequence>
<keyword evidence="4" id="KW-1185">Reference proteome</keyword>
<protein>
    <submittedName>
        <fullName evidence="3">SHOCT domain-containing protein</fullName>
    </submittedName>
</protein>
<accession>A0AAE2YR54</accession>
<keyword evidence="1" id="KW-0472">Membrane</keyword>
<name>A0AAE2YR54_9PROT</name>
<organism evidence="3 4">
    <name type="scientific">Igneacidithiobacillus copahuensis</name>
    <dbReference type="NCBI Taxonomy" id="2724909"/>
    <lineage>
        <taxon>Bacteria</taxon>
        <taxon>Pseudomonadati</taxon>
        <taxon>Pseudomonadota</taxon>
        <taxon>Acidithiobacillia</taxon>
        <taxon>Acidithiobacillales</taxon>
        <taxon>Acidithiobacillaceae</taxon>
        <taxon>Igneacidithiobacillus</taxon>
    </lineage>
</organism>
<dbReference type="Pfam" id="PF09851">
    <property type="entry name" value="SHOCT"/>
    <property type="match status" value="1"/>
</dbReference>
<dbReference type="AlphaFoldDB" id="A0AAE2YR54"/>
<proteinExistence type="predicted"/>
<evidence type="ECO:0000256" key="1">
    <source>
        <dbReference type="SAM" id="Phobius"/>
    </source>
</evidence>
<keyword evidence="1" id="KW-0812">Transmembrane</keyword>
<gene>
    <name evidence="3" type="ORF">HFQ13_10875</name>
</gene>
<keyword evidence="1" id="KW-1133">Transmembrane helix</keyword>
<evidence type="ECO:0000313" key="3">
    <source>
        <dbReference type="EMBL" id="MBU2788694.1"/>
    </source>
</evidence>
<dbReference type="InterPro" id="IPR018649">
    <property type="entry name" value="SHOCT"/>
</dbReference>
<evidence type="ECO:0000313" key="4">
    <source>
        <dbReference type="Proteomes" id="UP001197378"/>
    </source>
</evidence>
<dbReference type="EMBL" id="JAAXYO010000154">
    <property type="protein sequence ID" value="MBU2788694.1"/>
    <property type="molecule type" value="Genomic_DNA"/>
</dbReference>
<evidence type="ECO:0000259" key="2">
    <source>
        <dbReference type="Pfam" id="PF09851"/>
    </source>
</evidence>
<feature type="domain" description="SHOCT" evidence="2">
    <location>
        <begin position="54"/>
        <end position="80"/>
    </location>
</feature>
<reference evidence="3" key="1">
    <citation type="journal article" date="2021" name="ISME J.">
        <title>Genomic evolution of the class Acidithiobacillia: deep-branching Proteobacteria living in extreme acidic conditions.</title>
        <authorList>
            <person name="Moya-Beltran A."/>
            <person name="Beard S."/>
            <person name="Rojas-Villalobos C."/>
            <person name="Issotta F."/>
            <person name="Gallardo Y."/>
            <person name="Ulloa R."/>
            <person name="Giaveno A."/>
            <person name="Degli Esposti M."/>
            <person name="Johnson D.B."/>
            <person name="Quatrini R."/>
        </authorList>
    </citation>
    <scope>NUCLEOTIDE SEQUENCE</scope>
    <source>
        <strain evidence="3">VAN18-1</strain>
    </source>
</reference>
<comment type="caution">
    <text evidence="3">The sequence shown here is derived from an EMBL/GenBank/DDBJ whole genome shotgun (WGS) entry which is preliminary data.</text>
</comment>
<dbReference type="Proteomes" id="UP001197378">
    <property type="component" value="Unassembled WGS sequence"/>
</dbReference>